<proteinExistence type="inferred from homology"/>
<feature type="active site" evidence="4">
    <location>
        <position position="18"/>
    </location>
</feature>
<dbReference type="PROSITE" id="PS00150">
    <property type="entry name" value="ACYLPHOSPHATASE_1"/>
    <property type="match status" value="1"/>
</dbReference>
<dbReference type="InterPro" id="IPR001792">
    <property type="entry name" value="Acylphosphatase-like_dom"/>
</dbReference>
<name>A0A840YYP5_9SPHN</name>
<dbReference type="GO" id="GO:0003998">
    <property type="term" value="F:acylphosphatase activity"/>
    <property type="evidence" value="ECO:0007669"/>
    <property type="project" value="UniProtKB-EC"/>
</dbReference>
<dbReference type="InterPro" id="IPR017968">
    <property type="entry name" value="Acylphosphatase_CS"/>
</dbReference>
<reference evidence="7 8" key="1">
    <citation type="submission" date="2020-08" db="EMBL/GenBank/DDBJ databases">
        <title>Genomic Encyclopedia of Type Strains, Phase IV (KMG-IV): sequencing the most valuable type-strain genomes for metagenomic binning, comparative biology and taxonomic classification.</title>
        <authorList>
            <person name="Goeker M."/>
        </authorList>
    </citation>
    <scope>NUCLEOTIDE SEQUENCE [LARGE SCALE GENOMIC DNA]</scope>
    <source>
        <strain evidence="7 8">DSM 27203</strain>
    </source>
</reference>
<dbReference type="Gene3D" id="3.30.70.100">
    <property type="match status" value="1"/>
</dbReference>
<evidence type="ECO:0000256" key="5">
    <source>
        <dbReference type="RuleBase" id="RU004168"/>
    </source>
</evidence>
<dbReference type="InterPro" id="IPR020456">
    <property type="entry name" value="Acylphosphatase"/>
</dbReference>
<evidence type="ECO:0000256" key="3">
    <source>
        <dbReference type="ARBA" id="ARBA00047645"/>
    </source>
</evidence>
<evidence type="ECO:0000259" key="6">
    <source>
        <dbReference type="PROSITE" id="PS51160"/>
    </source>
</evidence>
<evidence type="ECO:0000313" key="7">
    <source>
        <dbReference type="EMBL" id="MBB5718667.1"/>
    </source>
</evidence>
<organism evidence="7 8">
    <name type="scientific">Stakelama sediminis</name>
    <dbReference type="NCBI Taxonomy" id="463200"/>
    <lineage>
        <taxon>Bacteria</taxon>
        <taxon>Pseudomonadati</taxon>
        <taxon>Pseudomonadota</taxon>
        <taxon>Alphaproteobacteria</taxon>
        <taxon>Sphingomonadales</taxon>
        <taxon>Sphingomonadaceae</taxon>
        <taxon>Stakelama</taxon>
    </lineage>
</organism>
<dbReference type="EMBL" id="JACIJI010000002">
    <property type="protein sequence ID" value="MBB5718667.1"/>
    <property type="molecule type" value="Genomic_DNA"/>
</dbReference>
<comment type="caution">
    <text evidence="7">The sequence shown here is derived from an EMBL/GenBank/DDBJ whole genome shotgun (WGS) entry which is preliminary data.</text>
</comment>
<feature type="domain" description="Acylphosphatase-like" evidence="6">
    <location>
        <begin position="3"/>
        <end position="89"/>
    </location>
</feature>
<protein>
    <recommendedName>
        <fullName evidence="2 4">acylphosphatase</fullName>
        <ecNumber evidence="2 4">3.6.1.7</ecNumber>
    </recommendedName>
</protein>
<dbReference type="PANTHER" id="PTHR47268:SF4">
    <property type="entry name" value="ACYLPHOSPHATASE"/>
    <property type="match status" value="1"/>
</dbReference>
<evidence type="ECO:0000313" key="8">
    <source>
        <dbReference type="Proteomes" id="UP000554342"/>
    </source>
</evidence>
<dbReference type="Proteomes" id="UP000554342">
    <property type="component" value="Unassembled WGS sequence"/>
</dbReference>
<dbReference type="Pfam" id="PF00708">
    <property type="entry name" value="Acylphosphatase"/>
    <property type="match status" value="1"/>
</dbReference>
<feature type="active site" evidence="4">
    <location>
        <position position="36"/>
    </location>
</feature>
<evidence type="ECO:0000256" key="4">
    <source>
        <dbReference type="PROSITE-ProRule" id="PRU00520"/>
    </source>
</evidence>
<accession>A0A840YYP5</accession>
<dbReference type="RefSeq" id="WP_184002625.1">
    <property type="nucleotide sequence ID" value="NZ_BAABIF010000013.1"/>
</dbReference>
<sequence>MITRRITVTGRVQGVFFRNWTVQAARELEITGWVRNRRDGSVEILATAAEEKLNDLIQKCRTGPPRSQVESVKYEDVVCERFDMFSRRPTV</sequence>
<keyword evidence="8" id="KW-1185">Reference proteome</keyword>
<dbReference type="PANTHER" id="PTHR47268">
    <property type="entry name" value="ACYLPHOSPHATASE"/>
    <property type="match status" value="1"/>
</dbReference>
<keyword evidence="4 7" id="KW-0378">Hydrolase</keyword>
<dbReference type="AlphaFoldDB" id="A0A840YYP5"/>
<gene>
    <name evidence="7" type="ORF">FHR23_001590</name>
</gene>
<comment type="similarity">
    <text evidence="1 5">Belongs to the acylphosphatase family.</text>
</comment>
<dbReference type="SUPFAM" id="SSF54975">
    <property type="entry name" value="Acylphosphatase/BLUF domain-like"/>
    <property type="match status" value="1"/>
</dbReference>
<dbReference type="PROSITE" id="PS51160">
    <property type="entry name" value="ACYLPHOSPHATASE_3"/>
    <property type="match status" value="1"/>
</dbReference>
<dbReference type="EC" id="3.6.1.7" evidence="2 4"/>
<evidence type="ECO:0000256" key="1">
    <source>
        <dbReference type="ARBA" id="ARBA00005614"/>
    </source>
</evidence>
<dbReference type="InterPro" id="IPR036046">
    <property type="entry name" value="Acylphosphatase-like_dom_sf"/>
</dbReference>
<evidence type="ECO:0000256" key="2">
    <source>
        <dbReference type="ARBA" id="ARBA00012150"/>
    </source>
</evidence>
<comment type="catalytic activity">
    <reaction evidence="3 4">
        <text>an acyl phosphate + H2O = a carboxylate + phosphate + H(+)</text>
        <dbReference type="Rhea" id="RHEA:14965"/>
        <dbReference type="ChEBI" id="CHEBI:15377"/>
        <dbReference type="ChEBI" id="CHEBI:15378"/>
        <dbReference type="ChEBI" id="CHEBI:29067"/>
        <dbReference type="ChEBI" id="CHEBI:43474"/>
        <dbReference type="ChEBI" id="CHEBI:59918"/>
        <dbReference type="EC" id="3.6.1.7"/>
    </reaction>
</comment>